<dbReference type="PROSITE" id="PS51736">
    <property type="entry name" value="RECOMBINASES_3"/>
    <property type="match status" value="1"/>
</dbReference>
<dbReference type="EMBL" id="AP026966">
    <property type="protein sequence ID" value="BDT58097.1"/>
    <property type="molecule type" value="Genomic_DNA"/>
</dbReference>
<feature type="domain" description="Resolvase/invertase-type recombinase catalytic" evidence="1">
    <location>
        <begin position="9"/>
        <end position="159"/>
    </location>
</feature>
<evidence type="ECO:0000313" key="3">
    <source>
        <dbReference type="EMBL" id="BDT58097.1"/>
    </source>
</evidence>
<dbReference type="InterPro" id="IPR038109">
    <property type="entry name" value="DNA_bind_recomb_sf"/>
</dbReference>
<dbReference type="Pfam" id="PF00239">
    <property type="entry name" value="Resolvase"/>
    <property type="match status" value="1"/>
</dbReference>
<organism evidence="3 4">
    <name type="scientific">Massilia varians</name>
    <dbReference type="NCBI Taxonomy" id="457921"/>
    <lineage>
        <taxon>Bacteria</taxon>
        <taxon>Pseudomonadati</taxon>
        <taxon>Pseudomonadota</taxon>
        <taxon>Betaproteobacteria</taxon>
        <taxon>Burkholderiales</taxon>
        <taxon>Oxalobacteraceae</taxon>
        <taxon>Telluria group</taxon>
        <taxon>Massilia</taxon>
    </lineage>
</organism>
<dbReference type="PANTHER" id="PTHR30461">
    <property type="entry name" value="DNA-INVERTASE FROM LAMBDOID PROPHAGE"/>
    <property type="match status" value="1"/>
</dbReference>
<dbReference type="RefSeq" id="WP_281913437.1">
    <property type="nucleotide sequence ID" value="NZ_AP026966.1"/>
</dbReference>
<sequence length="348" mass="39542">MAQQHNPNRAVMYVRMSTESQDYSTDHQRAKIREYATACNLTLIREYVDEGKSGLDIRRRAGLTSLMKDVQSAQPDFSYIIVYDISRWGRFQDVDEAAYHEHTCRRAGITVAYCGERFTDDSGPYASLLKSMKRVMAAEYSRDLSEKVFAAQSRFIAMGFKQGGHAGYGLRRLALKACGTPRAVLEYGETKVSSTDRVILIWGPDDEIAVVRRVYALYLDEGYSERRIVRLLNSENIASEFGRPWTQAMVNSLLTNVKYCGALAYNRRSCKLSVPRTRNEPTRWVVKPDAVAPIIPKELFDAVQAERARRQRRYTKPELISLLQVCYARHGRVNAKIIAADSTALATR</sequence>
<name>A0ABN6T7C7_9BURK</name>
<dbReference type="Pfam" id="PF07508">
    <property type="entry name" value="Recombinase"/>
    <property type="match status" value="1"/>
</dbReference>
<reference evidence="3" key="1">
    <citation type="submission" date="2022-11" db="EMBL/GenBank/DDBJ databases">
        <title>Isolation and characterization of PLA-degrading bacterium Massilia sp. from Antarctic soil.</title>
        <authorList>
            <person name="Sato K."/>
            <person name="Gomez-Fuentes C."/>
            <person name="Ahmad S.A."/>
            <person name="Zulkharnain A."/>
        </authorList>
    </citation>
    <scope>NUCLEOTIDE SEQUENCE</scope>
    <source>
        <strain evidence="3">N-3</strain>
    </source>
</reference>
<dbReference type="SUPFAM" id="SSF53041">
    <property type="entry name" value="Resolvase-like"/>
    <property type="match status" value="1"/>
</dbReference>
<proteinExistence type="predicted"/>
<feature type="domain" description="Recombinase" evidence="2">
    <location>
        <begin position="186"/>
        <end position="313"/>
    </location>
</feature>
<evidence type="ECO:0000259" key="2">
    <source>
        <dbReference type="PROSITE" id="PS51737"/>
    </source>
</evidence>
<protein>
    <recommendedName>
        <fullName evidence="5">Recombinase family protein</fullName>
    </recommendedName>
</protein>
<dbReference type="SMART" id="SM00857">
    <property type="entry name" value="Resolvase"/>
    <property type="match status" value="1"/>
</dbReference>
<dbReference type="Gene3D" id="3.90.1750.20">
    <property type="entry name" value="Putative Large Serine Recombinase, Chain B, Domain 2"/>
    <property type="match status" value="1"/>
</dbReference>
<dbReference type="CDD" id="cd00338">
    <property type="entry name" value="Ser_Recombinase"/>
    <property type="match status" value="1"/>
</dbReference>
<dbReference type="InterPro" id="IPR011109">
    <property type="entry name" value="DNA_bind_recombinase_dom"/>
</dbReference>
<gene>
    <name evidence="3" type="ORF">MasN3_15910</name>
</gene>
<dbReference type="InterPro" id="IPR036162">
    <property type="entry name" value="Resolvase-like_N_sf"/>
</dbReference>
<dbReference type="PANTHER" id="PTHR30461:SF23">
    <property type="entry name" value="DNA RECOMBINASE-RELATED"/>
    <property type="match status" value="1"/>
</dbReference>
<dbReference type="InterPro" id="IPR050639">
    <property type="entry name" value="SSR_resolvase"/>
</dbReference>
<evidence type="ECO:0000313" key="4">
    <source>
        <dbReference type="Proteomes" id="UP001163336"/>
    </source>
</evidence>
<accession>A0ABN6T7C7</accession>
<evidence type="ECO:0008006" key="5">
    <source>
        <dbReference type="Google" id="ProtNLM"/>
    </source>
</evidence>
<evidence type="ECO:0000259" key="1">
    <source>
        <dbReference type="PROSITE" id="PS51736"/>
    </source>
</evidence>
<dbReference type="InterPro" id="IPR006119">
    <property type="entry name" value="Resolv_N"/>
</dbReference>
<keyword evidence="4" id="KW-1185">Reference proteome</keyword>
<dbReference type="Gene3D" id="3.40.50.1390">
    <property type="entry name" value="Resolvase, N-terminal catalytic domain"/>
    <property type="match status" value="1"/>
</dbReference>
<dbReference type="Proteomes" id="UP001163336">
    <property type="component" value="Chromosome"/>
</dbReference>
<dbReference type="PROSITE" id="PS51737">
    <property type="entry name" value="RECOMBINASE_DNA_BIND"/>
    <property type="match status" value="1"/>
</dbReference>